<evidence type="ECO:0000313" key="2">
    <source>
        <dbReference type="Proteomes" id="UP001497382"/>
    </source>
</evidence>
<sequence length="25" mass="3097">MQSLFSKLVLQQGNWKVREVHLWRL</sequence>
<keyword evidence="2" id="KW-1185">Reference proteome</keyword>
<gene>
    <name evidence="1" type="ORF">LARSCL_LOCUS21054</name>
</gene>
<protein>
    <submittedName>
        <fullName evidence="1">Uncharacterized protein</fullName>
    </submittedName>
</protein>
<accession>A0AAV2BU20</accession>
<evidence type="ECO:0000313" key="1">
    <source>
        <dbReference type="EMBL" id="CAL1298909.1"/>
    </source>
</evidence>
<dbReference type="AlphaFoldDB" id="A0AAV2BU20"/>
<dbReference type="Proteomes" id="UP001497382">
    <property type="component" value="Unassembled WGS sequence"/>
</dbReference>
<reference evidence="1 2" key="1">
    <citation type="submission" date="2024-04" db="EMBL/GenBank/DDBJ databases">
        <authorList>
            <person name="Rising A."/>
            <person name="Reimegard J."/>
            <person name="Sonavane S."/>
            <person name="Akerstrom W."/>
            <person name="Nylinder S."/>
            <person name="Hedman E."/>
            <person name="Kallberg Y."/>
        </authorList>
    </citation>
    <scope>NUCLEOTIDE SEQUENCE [LARGE SCALE GENOMIC DNA]</scope>
</reference>
<organism evidence="1 2">
    <name type="scientific">Larinioides sclopetarius</name>
    <dbReference type="NCBI Taxonomy" id="280406"/>
    <lineage>
        <taxon>Eukaryota</taxon>
        <taxon>Metazoa</taxon>
        <taxon>Ecdysozoa</taxon>
        <taxon>Arthropoda</taxon>
        <taxon>Chelicerata</taxon>
        <taxon>Arachnida</taxon>
        <taxon>Araneae</taxon>
        <taxon>Araneomorphae</taxon>
        <taxon>Entelegynae</taxon>
        <taxon>Araneoidea</taxon>
        <taxon>Araneidae</taxon>
        <taxon>Larinioides</taxon>
    </lineage>
</organism>
<name>A0AAV2BU20_9ARAC</name>
<dbReference type="EMBL" id="CAXIEN010000479">
    <property type="protein sequence ID" value="CAL1298909.1"/>
    <property type="molecule type" value="Genomic_DNA"/>
</dbReference>
<proteinExistence type="predicted"/>
<comment type="caution">
    <text evidence="1">The sequence shown here is derived from an EMBL/GenBank/DDBJ whole genome shotgun (WGS) entry which is preliminary data.</text>
</comment>